<evidence type="ECO:0000256" key="4">
    <source>
        <dbReference type="ARBA" id="ARBA00022475"/>
    </source>
</evidence>
<dbReference type="InterPro" id="IPR037294">
    <property type="entry name" value="ABC_BtuC-like"/>
</dbReference>
<evidence type="ECO:0000256" key="6">
    <source>
        <dbReference type="ARBA" id="ARBA00022989"/>
    </source>
</evidence>
<protein>
    <submittedName>
        <fullName evidence="9">Iron ABC transporter permease</fullName>
    </submittedName>
</protein>
<dbReference type="Gene3D" id="1.10.3470.10">
    <property type="entry name" value="ABC transporter involved in vitamin B12 uptake, BtuC"/>
    <property type="match status" value="1"/>
</dbReference>
<dbReference type="GO" id="GO:0005886">
    <property type="term" value="C:plasma membrane"/>
    <property type="evidence" value="ECO:0007669"/>
    <property type="project" value="UniProtKB-SubCell"/>
</dbReference>
<feature type="transmembrane region" description="Helical" evidence="8">
    <location>
        <begin position="125"/>
        <end position="148"/>
    </location>
</feature>
<keyword evidence="6 8" id="KW-1133">Transmembrane helix</keyword>
<keyword evidence="3" id="KW-0813">Transport</keyword>
<dbReference type="GO" id="GO:0022857">
    <property type="term" value="F:transmembrane transporter activity"/>
    <property type="evidence" value="ECO:0007669"/>
    <property type="project" value="InterPro"/>
</dbReference>
<dbReference type="PANTHER" id="PTHR30472">
    <property type="entry name" value="FERRIC ENTEROBACTIN TRANSPORT SYSTEM PERMEASE PROTEIN"/>
    <property type="match status" value="1"/>
</dbReference>
<evidence type="ECO:0000256" key="2">
    <source>
        <dbReference type="ARBA" id="ARBA00007935"/>
    </source>
</evidence>
<reference evidence="9" key="1">
    <citation type="journal article" date="2018" name="Nat. Biotechnol.">
        <title>A standardized bacterial taxonomy based on genome phylogeny substantially revises the tree of life.</title>
        <authorList>
            <person name="Parks D.H."/>
            <person name="Chuvochina M."/>
            <person name="Waite D.W."/>
            <person name="Rinke C."/>
            <person name="Skarshewski A."/>
            <person name="Chaumeil P.A."/>
            <person name="Hugenholtz P."/>
        </authorList>
    </citation>
    <scope>NUCLEOTIDE SEQUENCE [LARGE SCALE GENOMIC DNA]</scope>
    <source>
        <strain evidence="9">UBA11284</strain>
    </source>
</reference>
<evidence type="ECO:0000256" key="7">
    <source>
        <dbReference type="ARBA" id="ARBA00023136"/>
    </source>
</evidence>
<organism evidence="9">
    <name type="scientific">Halomonas campaniensis</name>
    <dbReference type="NCBI Taxonomy" id="213554"/>
    <lineage>
        <taxon>Bacteria</taxon>
        <taxon>Pseudomonadati</taxon>
        <taxon>Pseudomonadota</taxon>
        <taxon>Gammaproteobacteria</taxon>
        <taxon>Oceanospirillales</taxon>
        <taxon>Halomonadaceae</taxon>
        <taxon>Halomonas</taxon>
    </lineage>
</organism>
<comment type="similarity">
    <text evidence="2">Belongs to the binding-protein-dependent transport system permease family. FecCD subfamily.</text>
</comment>
<feature type="transmembrane region" description="Helical" evidence="8">
    <location>
        <begin position="241"/>
        <end position="266"/>
    </location>
</feature>
<evidence type="ECO:0000256" key="5">
    <source>
        <dbReference type="ARBA" id="ARBA00022692"/>
    </source>
</evidence>
<comment type="subcellular location">
    <subcellularLocation>
        <location evidence="1">Cell membrane</location>
        <topology evidence="1">Multi-pass membrane protein</topology>
    </subcellularLocation>
</comment>
<gene>
    <name evidence="9" type="ORF">DEO68_07215</name>
</gene>
<accession>A0A3D0KFK5</accession>
<dbReference type="CDD" id="cd06550">
    <property type="entry name" value="TM_ABC_iron-siderophores_like"/>
    <property type="match status" value="1"/>
</dbReference>
<evidence type="ECO:0000256" key="8">
    <source>
        <dbReference type="SAM" id="Phobius"/>
    </source>
</evidence>
<feature type="transmembrane region" description="Helical" evidence="8">
    <location>
        <begin position="312"/>
        <end position="329"/>
    </location>
</feature>
<proteinExistence type="inferred from homology"/>
<evidence type="ECO:0000313" key="9">
    <source>
        <dbReference type="EMBL" id="HCA01959.1"/>
    </source>
</evidence>
<evidence type="ECO:0000256" key="3">
    <source>
        <dbReference type="ARBA" id="ARBA00022448"/>
    </source>
</evidence>
<feature type="transmembrane region" description="Helical" evidence="8">
    <location>
        <begin position="201"/>
        <end position="221"/>
    </location>
</feature>
<dbReference type="PANTHER" id="PTHR30472:SF25">
    <property type="entry name" value="ABC TRANSPORTER PERMEASE PROTEIN MJ0876-RELATED"/>
    <property type="match status" value="1"/>
</dbReference>
<sequence length="333" mass="35236">MDNLLLQKALPIRVFWLASACLLVLSLTTAGALALGEFGIPLHVLLEALVRDDGSDAAFVIRELRIPRLLTGMLAGGALGLAGAIVQSITRNPLGEPGLLGVTSGAAFAMALCMTYFTLPTPTMLLLSTLGGIVAALMTLSISLGARLNPLYLTLTGMSVNLFFAAAIIVLLICANVEANGIYYWLTGSLINRTWEHVHLLWPWVLPALLLGIVFAGKLDLLRLDDTILIALGMRVTPWRLLFGVVAVLLAAATVAATGPITFIGLVAPHLVRFTLGSNGVRHRHLLPLSALVGASLVCAADLIAKWHEVPVGILCVLLGGPILVYLISRQKG</sequence>
<dbReference type="GO" id="GO:0033214">
    <property type="term" value="P:siderophore-iron import into cell"/>
    <property type="evidence" value="ECO:0007669"/>
    <property type="project" value="TreeGrafter"/>
</dbReference>
<feature type="transmembrane region" description="Helical" evidence="8">
    <location>
        <begin position="69"/>
        <end position="86"/>
    </location>
</feature>
<dbReference type="Pfam" id="PF01032">
    <property type="entry name" value="FecCD"/>
    <property type="match status" value="1"/>
</dbReference>
<keyword evidence="7 8" id="KW-0472">Membrane</keyword>
<evidence type="ECO:0000256" key="1">
    <source>
        <dbReference type="ARBA" id="ARBA00004651"/>
    </source>
</evidence>
<keyword evidence="5 8" id="KW-0812">Transmembrane</keyword>
<name>A0A3D0KFK5_9GAMM</name>
<dbReference type="InterPro" id="IPR000522">
    <property type="entry name" value="ABC_transptr_permease_BtuC"/>
</dbReference>
<dbReference type="SUPFAM" id="SSF81345">
    <property type="entry name" value="ABC transporter involved in vitamin B12 uptake, BtuC"/>
    <property type="match status" value="1"/>
</dbReference>
<feature type="transmembrane region" description="Helical" evidence="8">
    <location>
        <begin position="160"/>
        <end position="186"/>
    </location>
</feature>
<dbReference type="EMBL" id="DOTR01000034">
    <property type="protein sequence ID" value="HCA01959.1"/>
    <property type="molecule type" value="Genomic_DNA"/>
</dbReference>
<comment type="caution">
    <text evidence="9">The sequence shown here is derived from an EMBL/GenBank/DDBJ whole genome shotgun (WGS) entry which is preliminary data.</text>
</comment>
<feature type="transmembrane region" description="Helical" evidence="8">
    <location>
        <begin position="98"/>
        <end position="119"/>
    </location>
</feature>
<dbReference type="AlphaFoldDB" id="A0A3D0KFK5"/>
<keyword evidence="4" id="KW-1003">Cell membrane</keyword>